<feature type="domain" description="EF-hand" evidence="2">
    <location>
        <begin position="57"/>
        <end position="92"/>
    </location>
</feature>
<accession>A0A8X8WSW9</accession>
<dbReference type="InterPro" id="IPR011992">
    <property type="entry name" value="EF-hand-dom_pair"/>
</dbReference>
<dbReference type="PROSITE" id="PS50222">
    <property type="entry name" value="EF_HAND_2"/>
    <property type="match status" value="2"/>
</dbReference>
<evidence type="ECO:0000313" key="4">
    <source>
        <dbReference type="Proteomes" id="UP000298416"/>
    </source>
</evidence>
<reference evidence="3" key="2">
    <citation type="submission" date="2020-08" db="EMBL/GenBank/DDBJ databases">
        <title>Plant Genome Project.</title>
        <authorList>
            <person name="Zhang R.-G."/>
        </authorList>
    </citation>
    <scope>NUCLEOTIDE SEQUENCE</scope>
    <source>
        <strain evidence="3">Huo1</strain>
        <tissue evidence="3">Leaf</tissue>
    </source>
</reference>
<protein>
    <recommendedName>
        <fullName evidence="2">EF-hand domain-containing protein</fullName>
    </recommendedName>
</protein>
<organism evidence="3">
    <name type="scientific">Salvia splendens</name>
    <name type="common">Scarlet sage</name>
    <dbReference type="NCBI Taxonomy" id="180675"/>
    <lineage>
        <taxon>Eukaryota</taxon>
        <taxon>Viridiplantae</taxon>
        <taxon>Streptophyta</taxon>
        <taxon>Embryophyta</taxon>
        <taxon>Tracheophyta</taxon>
        <taxon>Spermatophyta</taxon>
        <taxon>Magnoliopsida</taxon>
        <taxon>eudicotyledons</taxon>
        <taxon>Gunneridae</taxon>
        <taxon>Pentapetalae</taxon>
        <taxon>asterids</taxon>
        <taxon>lamiids</taxon>
        <taxon>Lamiales</taxon>
        <taxon>Lamiaceae</taxon>
        <taxon>Nepetoideae</taxon>
        <taxon>Mentheae</taxon>
        <taxon>Salviinae</taxon>
        <taxon>Salvia</taxon>
        <taxon>Salvia subgen. Calosphace</taxon>
        <taxon>core Calosphace</taxon>
    </lineage>
</organism>
<dbReference type="SUPFAM" id="SSF47473">
    <property type="entry name" value="EF-hand"/>
    <property type="match status" value="1"/>
</dbReference>
<evidence type="ECO:0000313" key="3">
    <source>
        <dbReference type="EMBL" id="KAG6401250.1"/>
    </source>
</evidence>
<dbReference type="InterPro" id="IPR018247">
    <property type="entry name" value="EF_Hand_1_Ca_BS"/>
</dbReference>
<sequence>MALGVAMGDRSKAVTGKHEITVDEFKKWLMSFDYDNDGKISLTELRAAVRSRGSWFRTTKKSSRGLSEADVDGSGYIDENEIDSLLNFAEKSLQVLLIHFSNQYECMA</sequence>
<proteinExistence type="predicted"/>
<comment type="caution">
    <text evidence="3">The sequence shown here is derived from an EMBL/GenBank/DDBJ whole genome shotgun (WGS) entry which is preliminary data.</text>
</comment>
<feature type="domain" description="EF-hand" evidence="2">
    <location>
        <begin position="20"/>
        <end position="55"/>
    </location>
</feature>
<dbReference type="GO" id="GO:0005509">
    <property type="term" value="F:calcium ion binding"/>
    <property type="evidence" value="ECO:0007669"/>
    <property type="project" value="InterPro"/>
</dbReference>
<dbReference type="Gene3D" id="1.10.238.10">
    <property type="entry name" value="EF-hand"/>
    <property type="match status" value="1"/>
</dbReference>
<reference evidence="3" key="1">
    <citation type="submission" date="2018-01" db="EMBL/GenBank/DDBJ databases">
        <authorList>
            <person name="Mao J.F."/>
        </authorList>
    </citation>
    <scope>NUCLEOTIDE SEQUENCE</scope>
    <source>
        <strain evidence="3">Huo1</strain>
        <tissue evidence="3">Leaf</tissue>
    </source>
</reference>
<dbReference type="SMART" id="SM00054">
    <property type="entry name" value="EFh"/>
    <property type="match status" value="1"/>
</dbReference>
<dbReference type="Pfam" id="PF13202">
    <property type="entry name" value="EF-hand_5"/>
    <property type="match status" value="1"/>
</dbReference>
<gene>
    <name evidence="3" type="ORF">SASPL_138101</name>
</gene>
<name>A0A8X8WSW9_SALSN</name>
<dbReference type="InterPro" id="IPR002048">
    <property type="entry name" value="EF_hand_dom"/>
</dbReference>
<dbReference type="AlphaFoldDB" id="A0A8X8WSW9"/>
<dbReference type="Proteomes" id="UP000298416">
    <property type="component" value="Unassembled WGS sequence"/>
</dbReference>
<evidence type="ECO:0000259" key="2">
    <source>
        <dbReference type="PROSITE" id="PS50222"/>
    </source>
</evidence>
<keyword evidence="4" id="KW-1185">Reference proteome</keyword>
<dbReference type="EMBL" id="PNBA02000014">
    <property type="protein sequence ID" value="KAG6401250.1"/>
    <property type="molecule type" value="Genomic_DNA"/>
</dbReference>
<evidence type="ECO:0000256" key="1">
    <source>
        <dbReference type="ARBA" id="ARBA00022837"/>
    </source>
</evidence>
<dbReference type="Pfam" id="PF13405">
    <property type="entry name" value="EF-hand_6"/>
    <property type="match status" value="1"/>
</dbReference>
<dbReference type="PROSITE" id="PS00018">
    <property type="entry name" value="EF_HAND_1"/>
    <property type="match status" value="2"/>
</dbReference>
<keyword evidence="1" id="KW-0106">Calcium</keyword>
<dbReference type="OrthoDB" id="26525at2759"/>